<gene>
    <name evidence="3" type="ORF">C448_05346</name>
</gene>
<keyword evidence="4" id="KW-1185">Reference proteome</keyword>
<feature type="transmembrane region" description="Helical" evidence="2">
    <location>
        <begin position="82"/>
        <end position="106"/>
    </location>
</feature>
<keyword evidence="2" id="KW-1133">Transmembrane helix</keyword>
<evidence type="ECO:0000313" key="4">
    <source>
        <dbReference type="Proteomes" id="UP000011568"/>
    </source>
</evidence>
<reference evidence="3 4" key="1">
    <citation type="journal article" date="2014" name="PLoS Genet.">
        <title>Phylogenetically driven sequencing of extremely halophilic archaea reveals strategies for static and dynamic osmo-response.</title>
        <authorList>
            <person name="Becker E.A."/>
            <person name="Seitzer P.M."/>
            <person name="Tritt A."/>
            <person name="Larsen D."/>
            <person name="Krusor M."/>
            <person name="Yao A.I."/>
            <person name="Wu D."/>
            <person name="Madern D."/>
            <person name="Eisen J.A."/>
            <person name="Darling A.E."/>
            <person name="Facciotti M.T."/>
        </authorList>
    </citation>
    <scope>NUCLEOTIDE SEQUENCE [LARGE SCALE GENOMIC DNA]</scope>
    <source>
        <strain evidence="3 4">DSM 1307</strain>
    </source>
</reference>
<feature type="compositionally biased region" description="Basic residues" evidence="1">
    <location>
        <begin position="164"/>
        <end position="181"/>
    </location>
</feature>
<feature type="transmembrane region" description="Helical" evidence="2">
    <location>
        <begin position="118"/>
        <end position="141"/>
    </location>
</feature>
<dbReference type="AlphaFoldDB" id="M0MNS1"/>
<sequence length="181" mass="19814">MFGDNFVATGALLLSELVFRDFGRDGKRYIDDDAGDVLVGIGENVVAIGTVRLPDPDGPVRVGWWPGRPFVTRVASRSGRGVAGGVGVAASFVIFLVLLRLLILWLLSGTVLLAGRRVGVFVLLEAVFKLLDSFVLDGVLLTKKRVLSEKSEISLRKDCPTRRTDRRGRTTRRSVRPGKHD</sequence>
<dbReference type="EMBL" id="AOMC01000075">
    <property type="protein sequence ID" value="EMA47357.1"/>
    <property type="molecule type" value="Genomic_DNA"/>
</dbReference>
<accession>M0MNS1</accession>
<evidence type="ECO:0000256" key="1">
    <source>
        <dbReference type="SAM" id="MobiDB-lite"/>
    </source>
</evidence>
<name>M0MNS1_HALMO</name>
<keyword evidence="2" id="KW-0472">Membrane</keyword>
<dbReference type="Proteomes" id="UP000011568">
    <property type="component" value="Unassembled WGS sequence"/>
</dbReference>
<organism evidence="3 4">
    <name type="scientific">Halococcus morrhuae DSM 1307</name>
    <dbReference type="NCBI Taxonomy" id="931277"/>
    <lineage>
        <taxon>Archaea</taxon>
        <taxon>Methanobacteriati</taxon>
        <taxon>Methanobacteriota</taxon>
        <taxon>Stenosarchaea group</taxon>
        <taxon>Halobacteria</taxon>
        <taxon>Halobacteriales</taxon>
        <taxon>Halococcaceae</taxon>
        <taxon>Halococcus</taxon>
    </lineage>
</organism>
<feature type="region of interest" description="Disordered" evidence="1">
    <location>
        <begin position="158"/>
        <end position="181"/>
    </location>
</feature>
<evidence type="ECO:0000313" key="3">
    <source>
        <dbReference type="EMBL" id="EMA47357.1"/>
    </source>
</evidence>
<protein>
    <submittedName>
        <fullName evidence="3">Uncharacterized protein</fullName>
    </submittedName>
</protein>
<evidence type="ECO:0000256" key="2">
    <source>
        <dbReference type="SAM" id="Phobius"/>
    </source>
</evidence>
<keyword evidence="2" id="KW-0812">Transmembrane</keyword>
<comment type="caution">
    <text evidence="3">The sequence shown here is derived from an EMBL/GenBank/DDBJ whole genome shotgun (WGS) entry which is preliminary data.</text>
</comment>
<proteinExistence type="predicted"/>